<evidence type="ECO:0000313" key="1">
    <source>
        <dbReference type="EMBL" id="AID57969.1"/>
    </source>
</evidence>
<accession>A0A068F220</accession>
<gene>
    <name evidence="1" type="ordered locus">Geob_3845</name>
</gene>
<reference evidence="1 2" key="1">
    <citation type="submission" date="2009-01" db="EMBL/GenBank/DDBJ databases">
        <title>Complete sequence of Geobacter sp. FRC-32.</title>
        <authorList>
            <consortium name="US DOE Joint Genome Institute"/>
            <person name="Lucas S."/>
            <person name="Copeland A."/>
            <person name="Lapidus A."/>
            <person name="Glavina del Rio T."/>
            <person name="Dalin E."/>
            <person name="Tice H."/>
            <person name="Bruce D."/>
            <person name="Goodwin L."/>
            <person name="Pitluck S."/>
            <person name="Saunders E."/>
            <person name="Brettin T."/>
            <person name="Detter J.C."/>
            <person name="Han C."/>
            <person name="Larimer F."/>
            <person name="Land M."/>
            <person name="Hauser L."/>
            <person name="Kyrpides N."/>
            <person name="Ovchinnikova G."/>
            <person name="Kostka J."/>
            <person name="Richardson P."/>
        </authorList>
    </citation>
    <scope>NUCLEOTIDE SEQUENCE [LARGE SCALE GENOMIC DNA]</scope>
    <source>
        <strain evidence="2">DSM 22248 / JCM 15807 / FRC-32</strain>
    </source>
</reference>
<protein>
    <submittedName>
        <fullName evidence="1">Uncharacterized protein</fullName>
    </submittedName>
</protein>
<proteinExistence type="predicted"/>
<name>A0A068F220_GEODF</name>
<sequence length="52" mass="6144">MACQCAGHFCCVAKSTRSWRVFLCPVFHLNRRSVNNKPRSDIDRTKRENKLY</sequence>
<dbReference type="EMBL" id="CP001390">
    <property type="protein sequence ID" value="AID57969.1"/>
    <property type="molecule type" value="Genomic_DNA"/>
</dbReference>
<evidence type="ECO:0000313" key="2">
    <source>
        <dbReference type="Proteomes" id="UP000007721"/>
    </source>
</evidence>
<dbReference type="KEGG" id="geo:Geob_3845"/>
<dbReference type="Proteomes" id="UP000007721">
    <property type="component" value="Chromosome"/>
</dbReference>
<organism evidence="1 2">
    <name type="scientific">Geotalea daltonii (strain DSM 22248 / JCM 15807 / FRC-32)</name>
    <name type="common">Geobacter daltonii</name>
    <dbReference type="NCBI Taxonomy" id="316067"/>
    <lineage>
        <taxon>Bacteria</taxon>
        <taxon>Pseudomonadati</taxon>
        <taxon>Thermodesulfobacteriota</taxon>
        <taxon>Desulfuromonadia</taxon>
        <taxon>Geobacterales</taxon>
        <taxon>Geobacteraceae</taxon>
        <taxon>Geotalea</taxon>
    </lineage>
</organism>
<dbReference type="STRING" id="316067.Geob_3845"/>
<keyword evidence="2" id="KW-1185">Reference proteome</keyword>
<dbReference type="HOGENOM" id="CLU_3080291_0_0_7"/>
<dbReference type="AlphaFoldDB" id="A0A068F220"/>